<evidence type="ECO:0000259" key="1">
    <source>
        <dbReference type="Pfam" id="PF17109"/>
    </source>
</evidence>
<sequence>MSSVMSTISGGPGGPLAISTTTDASTFKAIFDNALKEYEDKTGTNLTTHPLADKLQTCDSPDAVLNVLQEHVRAYEESRNGDQRLTKLLDPTIHILYLFSAALGEGVGLAFGPAKVIFAGFSVLLATAKASKAGHNALVDLFERVGSFLKRLKIYSGIPLTAEINEVFGKIIVEILSILALSTKEMERGRTRRFLHRLLGGTDIEDALRRLDKLTQEEARMIMAQVLKFTHDLMSATNEQNRSSFQHFRC</sequence>
<gene>
    <name evidence="2" type="ORF">EDB92DRAFT_1952114</name>
</gene>
<accession>A0AAD4L8N1</accession>
<evidence type="ECO:0000313" key="2">
    <source>
        <dbReference type="EMBL" id="KAH8982686.1"/>
    </source>
</evidence>
<evidence type="ECO:0000313" key="3">
    <source>
        <dbReference type="Proteomes" id="UP001201163"/>
    </source>
</evidence>
<dbReference type="AlphaFoldDB" id="A0AAD4L8N1"/>
<dbReference type="Proteomes" id="UP001201163">
    <property type="component" value="Unassembled WGS sequence"/>
</dbReference>
<proteinExistence type="predicted"/>
<dbReference type="InterPro" id="IPR031350">
    <property type="entry name" value="Goodbye_dom"/>
</dbReference>
<organism evidence="2 3">
    <name type="scientific">Lactarius akahatsu</name>
    <dbReference type="NCBI Taxonomy" id="416441"/>
    <lineage>
        <taxon>Eukaryota</taxon>
        <taxon>Fungi</taxon>
        <taxon>Dikarya</taxon>
        <taxon>Basidiomycota</taxon>
        <taxon>Agaricomycotina</taxon>
        <taxon>Agaricomycetes</taxon>
        <taxon>Russulales</taxon>
        <taxon>Russulaceae</taxon>
        <taxon>Lactarius</taxon>
    </lineage>
</organism>
<dbReference type="Pfam" id="PF17109">
    <property type="entry name" value="Goodbye"/>
    <property type="match status" value="1"/>
</dbReference>
<protein>
    <recommendedName>
        <fullName evidence="1">Fungal STAND N-terminal Goodbye domain-containing protein</fullName>
    </recommendedName>
</protein>
<reference evidence="2" key="1">
    <citation type="submission" date="2022-01" db="EMBL/GenBank/DDBJ databases">
        <title>Comparative genomics reveals a dynamic genome evolution in the ectomycorrhizal milk-cap (Lactarius) mushrooms.</title>
        <authorList>
            <consortium name="DOE Joint Genome Institute"/>
            <person name="Lebreton A."/>
            <person name="Tang N."/>
            <person name="Kuo A."/>
            <person name="LaButti K."/>
            <person name="Drula E."/>
            <person name="Barry K."/>
            <person name="Clum A."/>
            <person name="Lipzen A."/>
            <person name="Mousain D."/>
            <person name="Ng V."/>
            <person name="Wang R."/>
            <person name="Wang X."/>
            <person name="Dai Y."/>
            <person name="Henrissat B."/>
            <person name="Grigoriev I.V."/>
            <person name="Guerin-Laguette A."/>
            <person name="Yu F."/>
            <person name="Martin F.M."/>
        </authorList>
    </citation>
    <scope>NUCLEOTIDE SEQUENCE</scope>
    <source>
        <strain evidence="2">QP</strain>
    </source>
</reference>
<name>A0AAD4L8N1_9AGAM</name>
<keyword evidence="3" id="KW-1185">Reference proteome</keyword>
<feature type="domain" description="Fungal STAND N-terminal Goodbye" evidence="1">
    <location>
        <begin position="31"/>
        <end position="155"/>
    </location>
</feature>
<comment type="caution">
    <text evidence="2">The sequence shown here is derived from an EMBL/GenBank/DDBJ whole genome shotgun (WGS) entry which is preliminary data.</text>
</comment>
<dbReference type="EMBL" id="JAKELL010000097">
    <property type="protein sequence ID" value="KAH8982686.1"/>
    <property type="molecule type" value="Genomic_DNA"/>
</dbReference>